<evidence type="ECO:0000256" key="2">
    <source>
        <dbReference type="ARBA" id="ARBA00022475"/>
    </source>
</evidence>
<evidence type="ECO:0000256" key="5">
    <source>
        <dbReference type="ARBA" id="ARBA00023136"/>
    </source>
</evidence>
<dbReference type="InParanoid" id="A2DGM9"/>
<dbReference type="GO" id="GO:0005886">
    <property type="term" value="C:plasma membrane"/>
    <property type="evidence" value="ECO:0007669"/>
    <property type="project" value="UniProtKB-SubCell"/>
</dbReference>
<keyword evidence="3 6" id="KW-0812">Transmembrane</keyword>
<feature type="transmembrane region" description="Helical" evidence="6">
    <location>
        <begin position="30"/>
        <end position="54"/>
    </location>
</feature>
<dbReference type="KEGG" id="tva:5465953"/>
<feature type="domain" description="Sulfatase N-terminal" evidence="7">
    <location>
        <begin position="217"/>
        <end position="411"/>
    </location>
</feature>
<keyword evidence="5 6" id="KW-0472">Membrane</keyword>
<dbReference type="SUPFAM" id="SSF53649">
    <property type="entry name" value="Alkaline phosphatase-like"/>
    <property type="match status" value="1"/>
</dbReference>
<organism evidence="8 9">
    <name type="scientific">Trichomonas vaginalis (strain ATCC PRA-98 / G3)</name>
    <dbReference type="NCBI Taxonomy" id="412133"/>
    <lineage>
        <taxon>Eukaryota</taxon>
        <taxon>Metamonada</taxon>
        <taxon>Parabasalia</taxon>
        <taxon>Trichomonadida</taxon>
        <taxon>Trichomonadidae</taxon>
        <taxon>Trichomonas</taxon>
    </lineage>
</organism>
<reference evidence="8" key="2">
    <citation type="journal article" date="2007" name="Science">
        <title>Draft genome sequence of the sexually transmitted pathogen Trichomonas vaginalis.</title>
        <authorList>
            <person name="Carlton J.M."/>
            <person name="Hirt R.P."/>
            <person name="Silva J.C."/>
            <person name="Delcher A.L."/>
            <person name="Schatz M."/>
            <person name="Zhao Q."/>
            <person name="Wortman J.R."/>
            <person name="Bidwell S.L."/>
            <person name="Alsmark U.C.M."/>
            <person name="Besteiro S."/>
            <person name="Sicheritz-Ponten T."/>
            <person name="Noel C.J."/>
            <person name="Dacks J.B."/>
            <person name="Foster P.G."/>
            <person name="Simillion C."/>
            <person name="Van de Peer Y."/>
            <person name="Miranda-Saavedra D."/>
            <person name="Barton G.J."/>
            <person name="Westrop G.D."/>
            <person name="Mueller S."/>
            <person name="Dessi D."/>
            <person name="Fiori P.L."/>
            <person name="Ren Q."/>
            <person name="Paulsen I."/>
            <person name="Zhang H."/>
            <person name="Bastida-Corcuera F.D."/>
            <person name="Simoes-Barbosa A."/>
            <person name="Brown M.T."/>
            <person name="Hayes R.D."/>
            <person name="Mukherjee M."/>
            <person name="Okumura C.Y."/>
            <person name="Schneider R."/>
            <person name="Smith A.J."/>
            <person name="Vanacova S."/>
            <person name="Villalvazo M."/>
            <person name="Haas B.J."/>
            <person name="Pertea M."/>
            <person name="Feldblyum T.V."/>
            <person name="Utterback T.R."/>
            <person name="Shu C.L."/>
            <person name="Osoegawa K."/>
            <person name="de Jong P.J."/>
            <person name="Hrdy I."/>
            <person name="Horvathova L."/>
            <person name="Zubacova Z."/>
            <person name="Dolezal P."/>
            <person name="Malik S.B."/>
            <person name="Logsdon J.M. Jr."/>
            <person name="Henze K."/>
            <person name="Gupta A."/>
            <person name="Wang C.C."/>
            <person name="Dunne R.L."/>
            <person name="Upcroft J.A."/>
            <person name="Upcroft P."/>
            <person name="White O."/>
            <person name="Salzberg S.L."/>
            <person name="Tang P."/>
            <person name="Chiu C.-H."/>
            <person name="Lee Y.-S."/>
            <person name="Embley T.M."/>
            <person name="Coombs G.H."/>
            <person name="Mottram J.C."/>
            <person name="Tachezy J."/>
            <person name="Fraser-Liggett C.M."/>
            <person name="Johnson P.J."/>
        </authorList>
    </citation>
    <scope>NUCLEOTIDE SEQUENCE [LARGE SCALE GENOMIC DNA]</scope>
    <source>
        <strain evidence="8">G3</strain>
    </source>
</reference>
<protein>
    <recommendedName>
        <fullName evidence="7">Sulfatase N-terminal domain-containing protein</fullName>
    </recommendedName>
</protein>
<dbReference type="VEuPathDB" id="TrichDB:TVAG_110280"/>
<dbReference type="Gene3D" id="3.40.720.10">
    <property type="entry name" value="Alkaline Phosphatase, subunit A"/>
    <property type="match status" value="1"/>
</dbReference>
<evidence type="ECO:0000313" key="9">
    <source>
        <dbReference type="Proteomes" id="UP000001542"/>
    </source>
</evidence>
<evidence type="ECO:0000256" key="1">
    <source>
        <dbReference type="ARBA" id="ARBA00004651"/>
    </source>
</evidence>
<name>A2DGM9_TRIV3</name>
<keyword evidence="9" id="KW-1185">Reference proteome</keyword>
<proteinExistence type="predicted"/>
<gene>
    <name evidence="8" type="ORF">TVAG_110280</name>
</gene>
<dbReference type="InterPro" id="IPR017850">
    <property type="entry name" value="Alkaline_phosphatase_core_sf"/>
</dbReference>
<dbReference type="InterPro" id="IPR050448">
    <property type="entry name" value="OpgB/LTA_synthase_biosynth"/>
</dbReference>
<evidence type="ECO:0000256" key="6">
    <source>
        <dbReference type="SAM" id="Phobius"/>
    </source>
</evidence>
<dbReference type="GO" id="GO:0016740">
    <property type="term" value="F:transferase activity"/>
    <property type="evidence" value="ECO:0000318"/>
    <property type="project" value="GO_Central"/>
</dbReference>
<dbReference type="PANTHER" id="PTHR47371">
    <property type="entry name" value="LIPOTEICHOIC ACID SYNTHASE"/>
    <property type="match status" value="1"/>
</dbReference>
<dbReference type="RefSeq" id="XP_001581402.1">
    <property type="nucleotide sequence ID" value="XM_001581352.1"/>
</dbReference>
<dbReference type="Proteomes" id="UP000001542">
    <property type="component" value="Unassembled WGS sequence"/>
</dbReference>
<dbReference type="InterPro" id="IPR000917">
    <property type="entry name" value="Sulfatase_N"/>
</dbReference>
<dbReference type="PANTHER" id="PTHR47371:SF3">
    <property type="entry name" value="PHOSPHOGLYCEROL TRANSFERASE I"/>
    <property type="match status" value="1"/>
</dbReference>
<comment type="subcellular location">
    <subcellularLocation>
        <location evidence="1">Cell membrane</location>
        <topology evidence="1">Multi-pass membrane protein</topology>
    </subcellularLocation>
</comment>
<evidence type="ECO:0000256" key="3">
    <source>
        <dbReference type="ARBA" id="ARBA00022692"/>
    </source>
</evidence>
<dbReference type="AlphaFoldDB" id="A2DGM9"/>
<evidence type="ECO:0000313" key="8">
    <source>
        <dbReference type="EMBL" id="EAY20416.1"/>
    </source>
</evidence>
<evidence type="ECO:0000259" key="7">
    <source>
        <dbReference type="Pfam" id="PF00884"/>
    </source>
</evidence>
<accession>A2DGM9</accession>
<dbReference type="VEuPathDB" id="TrichDB:TVAGG3_0997840"/>
<dbReference type="EMBL" id="DS113198">
    <property type="protein sequence ID" value="EAY20416.1"/>
    <property type="molecule type" value="Genomic_DNA"/>
</dbReference>
<sequence length="479" mass="54962">MQFGPIGEEHLMLMATQFEGKQNIGEKIDIILMLLYKNIIPSFSIFIYIAYYVYNGTVVRITLFPENSKLSFSFDFTSTKLTFLLLLSFLSFGYMIYEPSEYTDSNFYKENYVFSDNIITFPKKKRNMLIIMLESVENTFGSKQNGGAFDESLIPHLENISLDPKNIHFTDIEGKLGGINVLRPTTYSLGATFAMLCGAPTGKPHNPSVSYRELMFYPQMKCLGDITKKNGYVNMATFGTHFGDLNHGYVYTAHGFDRKDVYSKSETDPFAWKWVHDYVQIQNVKKHLTKLGQSGSPFFYVYTTMDTHSPGLRCKYCNVTSNAIKDTNRCNDRQIYEFLEWLKQQSYYNETTILIVGDHLIMNDYVNGHCDNLGYVRRKPILTIINSVVQPKTRIRPKALMFDVYPTLLAASGVQINGNKLALGANLFSEEKTIYELFDGMYLNEEMRKQSKWYIEKVCGTKVDDSELNLEGNLTISQN</sequence>
<reference evidence="8" key="1">
    <citation type="submission" date="2006-10" db="EMBL/GenBank/DDBJ databases">
        <authorList>
            <person name="Amadeo P."/>
            <person name="Zhao Q."/>
            <person name="Wortman J."/>
            <person name="Fraser-Liggett C."/>
            <person name="Carlton J."/>
        </authorList>
    </citation>
    <scope>NUCLEOTIDE SEQUENCE</scope>
    <source>
        <strain evidence="8">G3</strain>
    </source>
</reference>
<dbReference type="SMR" id="A2DGM9"/>
<keyword evidence="4 6" id="KW-1133">Transmembrane helix</keyword>
<feature type="transmembrane region" description="Helical" evidence="6">
    <location>
        <begin position="74"/>
        <end position="97"/>
    </location>
</feature>
<evidence type="ECO:0000256" key="4">
    <source>
        <dbReference type="ARBA" id="ARBA00022989"/>
    </source>
</evidence>
<dbReference type="GO" id="GO:0016020">
    <property type="term" value="C:membrane"/>
    <property type="evidence" value="ECO:0000318"/>
    <property type="project" value="GO_Central"/>
</dbReference>
<keyword evidence="2" id="KW-1003">Cell membrane</keyword>
<dbReference type="Pfam" id="PF00884">
    <property type="entry name" value="Sulfatase"/>
    <property type="match status" value="1"/>
</dbReference>